<dbReference type="InterPro" id="IPR052201">
    <property type="entry name" value="LRR-containing_regulator"/>
</dbReference>
<reference evidence="3" key="1">
    <citation type="submission" date="2025-08" db="UniProtKB">
        <authorList>
            <consortium name="RefSeq"/>
        </authorList>
    </citation>
    <scope>IDENTIFICATION</scope>
</reference>
<keyword evidence="2" id="KW-1185">Reference proteome</keyword>
<dbReference type="Proteomes" id="UP000695022">
    <property type="component" value="Unplaced"/>
</dbReference>
<evidence type="ECO:0000256" key="1">
    <source>
        <dbReference type="ARBA" id="ARBA00022737"/>
    </source>
</evidence>
<evidence type="ECO:0000313" key="2">
    <source>
        <dbReference type="Proteomes" id="UP000695022"/>
    </source>
</evidence>
<dbReference type="RefSeq" id="XP_014676766.1">
    <property type="nucleotide sequence ID" value="XM_014821280.1"/>
</dbReference>
<gene>
    <name evidence="3" type="primary">LOC106816653</name>
</gene>
<accession>A0ABM1EX45</accession>
<name>A0ABM1EX45_PRICU</name>
<keyword evidence="1" id="KW-0677">Repeat</keyword>
<dbReference type="SUPFAM" id="SSF52047">
    <property type="entry name" value="RNI-like"/>
    <property type="match status" value="1"/>
</dbReference>
<protein>
    <submittedName>
        <fullName evidence="3">Leucine-rich repeat-containing protein 73-like</fullName>
    </submittedName>
</protein>
<sequence>LRELDVSSNADVTSRGWSHLAMAIASSSVLRSLSVAHANVGDAAASALCAAVAASATLQAVDLEKTGITNRSALVIMDLVQTFPLTLTSLRLNENAISEQLRMCIYACLKSATPPADEDCNEVSSSSSELVESMENTSISAAISRMDM</sequence>
<proteinExistence type="predicted"/>
<evidence type="ECO:0000313" key="3">
    <source>
        <dbReference type="RefSeq" id="XP_014676766.1"/>
    </source>
</evidence>
<dbReference type="InterPro" id="IPR032675">
    <property type="entry name" value="LRR_dom_sf"/>
</dbReference>
<dbReference type="PANTHER" id="PTHR24111:SF3">
    <property type="entry name" value="LEUCINE-RICH REPEAT-CONTAINING PROTEIN 73"/>
    <property type="match status" value="1"/>
</dbReference>
<dbReference type="Gene3D" id="3.80.10.10">
    <property type="entry name" value="Ribonuclease Inhibitor"/>
    <property type="match status" value="1"/>
</dbReference>
<dbReference type="InterPro" id="IPR001611">
    <property type="entry name" value="Leu-rich_rpt"/>
</dbReference>
<dbReference type="PANTHER" id="PTHR24111">
    <property type="entry name" value="LEUCINE-RICH REPEAT-CONTAINING PROTEIN 34"/>
    <property type="match status" value="1"/>
</dbReference>
<dbReference type="GeneID" id="106816653"/>
<organism evidence="2 3">
    <name type="scientific">Priapulus caudatus</name>
    <name type="common">Priapulid worm</name>
    <dbReference type="NCBI Taxonomy" id="37621"/>
    <lineage>
        <taxon>Eukaryota</taxon>
        <taxon>Metazoa</taxon>
        <taxon>Ecdysozoa</taxon>
        <taxon>Scalidophora</taxon>
        <taxon>Priapulida</taxon>
        <taxon>Priapulimorpha</taxon>
        <taxon>Priapulimorphida</taxon>
        <taxon>Priapulidae</taxon>
        <taxon>Priapulus</taxon>
    </lineage>
</organism>
<feature type="non-terminal residue" evidence="3">
    <location>
        <position position="1"/>
    </location>
</feature>
<dbReference type="Pfam" id="PF13516">
    <property type="entry name" value="LRR_6"/>
    <property type="match status" value="1"/>
</dbReference>